<organism evidence="2">
    <name type="scientific">Acromyrmex echinatior</name>
    <name type="common">Panamanian leafcutter ant</name>
    <name type="synonym">Acromyrmex octospinosus echinatior</name>
    <dbReference type="NCBI Taxonomy" id="103372"/>
    <lineage>
        <taxon>Eukaryota</taxon>
        <taxon>Metazoa</taxon>
        <taxon>Ecdysozoa</taxon>
        <taxon>Arthropoda</taxon>
        <taxon>Hexapoda</taxon>
        <taxon>Insecta</taxon>
        <taxon>Pterygota</taxon>
        <taxon>Neoptera</taxon>
        <taxon>Endopterygota</taxon>
        <taxon>Hymenoptera</taxon>
        <taxon>Apocrita</taxon>
        <taxon>Aculeata</taxon>
        <taxon>Formicoidea</taxon>
        <taxon>Formicidae</taxon>
        <taxon>Myrmicinae</taxon>
        <taxon>Acromyrmex</taxon>
    </lineage>
</organism>
<dbReference type="AlphaFoldDB" id="F4WXX4"/>
<dbReference type="EMBL" id="GL888434">
    <property type="protein sequence ID" value="EGI60910.1"/>
    <property type="molecule type" value="Genomic_DNA"/>
</dbReference>
<sequence length="219" mass="24368">MERKGASCCFSRVQNARFHCERGDLFVPVKASVTEISVATNAISSSSAQYISGNCENKRVVALNYCLLNQGGKLRARVYLTALLYRANHANYELEYLRLLALVKLPTPKPRDKEGNIMQWARGSLTLSFSYTFTFLAKQQVVSQRTTSDVLSAKNSDISDNSAVHLSYRERLQDGVTVAKFATPISASIPPSGSFYRITRRALADESKQTDKRIVDSLT</sequence>
<dbReference type="InParanoid" id="F4WXX4"/>
<evidence type="ECO:0000313" key="2">
    <source>
        <dbReference type="Proteomes" id="UP000007755"/>
    </source>
</evidence>
<gene>
    <name evidence="1" type="ORF">G5I_10828</name>
</gene>
<evidence type="ECO:0000313" key="1">
    <source>
        <dbReference type="EMBL" id="EGI60910.1"/>
    </source>
</evidence>
<proteinExistence type="predicted"/>
<accession>F4WXX4</accession>
<dbReference type="Proteomes" id="UP000007755">
    <property type="component" value="Unassembled WGS sequence"/>
</dbReference>
<protein>
    <submittedName>
        <fullName evidence="1">Uncharacterized protein</fullName>
    </submittedName>
</protein>
<keyword evidence="2" id="KW-1185">Reference proteome</keyword>
<reference evidence="1" key="1">
    <citation type="submission" date="2011-02" db="EMBL/GenBank/DDBJ databases">
        <title>The genome of the leaf-cutting ant Acromyrmex echinatior suggests key adaptations to social evolution and fungus farming.</title>
        <authorList>
            <person name="Nygaard S."/>
            <person name="Zhang G."/>
        </authorList>
    </citation>
    <scope>NUCLEOTIDE SEQUENCE</scope>
</reference>
<name>F4WXX4_ACREC</name>